<keyword evidence="1" id="KW-1133">Transmembrane helix</keyword>
<keyword evidence="1" id="KW-0472">Membrane</keyword>
<dbReference type="PIRSF" id="PIRSF018266">
    <property type="entry name" value="FecR"/>
    <property type="match status" value="1"/>
</dbReference>
<dbReference type="InterPro" id="IPR032508">
    <property type="entry name" value="FecR_C"/>
</dbReference>
<dbReference type="InterPro" id="IPR012373">
    <property type="entry name" value="Ferrdict_sens_TM"/>
</dbReference>
<gene>
    <name evidence="4" type="ORF">G3570_01675</name>
</gene>
<feature type="transmembrane region" description="Helical" evidence="1">
    <location>
        <begin position="95"/>
        <end position="115"/>
    </location>
</feature>
<sequence>MSKKLFDLLLDDSFIRFLKGEASPDESARWNSWVQEDRKQADFTKKARKLIEEGFQNLPRPDKKKEMQRLMGRIESVQQLKPKSLSPVRKRRNNIIWATLAAAAGILLVVGFLGWDYFYQEDSSNTGSIEQITYRTITTEYGERKTFRYSDGSNIILNAGSELRLPQNVAGNHTFEVWLKGEALFNIDRRSAPETRNFIVHTPDSDISVLGTLFAVNTNDGQTRVVLESGRLSFNVRDSLNNKNLNYEMVPGELALFSYQFHEIRVKKVNPQVYLSWAGDSLILDQTPFSDLIERIEFTYGLKVVVEDKTLLNEKLTGSFGNLELKFLLEGLAKTLDVSIQKTDSTIYIKSNEPTVHN</sequence>
<dbReference type="AlphaFoldDB" id="A0A6M1SWD2"/>
<dbReference type="Pfam" id="PF16344">
    <property type="entry name" value="FecR_C"/>
    <property type="match status" value="1"/>
</dbReference>
<proteinExistence type="predicted"/>
<organism evidence="4 5">
    <name type="scientific">Halalkalibaculum roseum</name>
    <dbReference type="NCBI Taxonomy" id="2709311"/>
    <lineage>
        <taxon>Bacteria</taxon>
        <taxon>Pseudomonadati</taxon>
        <taxon>Balneolota</taxon>
        <taxon>Balneolia</taxon>
        <taxon>Balneolales</taxon>
        <taxon>Balneolaceae</taxon>
        <taxon>Halalkalibaculum</taxon>
    </lineage>
</organism>
<dbReference type="Gene3D" id="2.60.120.1440">
    <property type="match status" value="1"/>
</dbReference>
<evidence type="ECO:0000256" key="1">
    <source>
        <dbReference type="SAM" id="Phobius"/>
    </source>
</evidence>
<dbReference type="PANTHER" id="PTHR30273:SF2">
    <property type="entry name" value="PROTEIN FECR"/>
    <property type="match status" value="1"/>
</dbReference>
<reference evidence="4 5" key="1">
    <citation type="submission" date="2020-02" db="EMBL/GenBank/DDBJ databases">
        <title>Balneolaceae bacterium YR4-1, complete genome.</title>
        <authorList>
            <person name="Li Y."/>
            <person name="Wu S."/>
        </authorList>
    </citation>
    <scope>NUCLEOTIDE SEQUENCE [LARGE SCALE GENOMIC DNA]</scope>
    <source>
        <strain evidence="4 5">YR4-1</strain>
    </source>
</reference>
<dbReference type="InterPro" id="IPR006860">
    <property type="entry name" value="FecR"/>
</dbReference>
<dbReference type="Proteomes" id="UP000473278">
    <property type="component" value="Unassembled WGS sequence"/>
</dbReference>
<dbReference type="Gene3D" id="3.55.50.30">
    <property type="match status" value="1"/>
</dbReference>
<evidence type="ECO:0000313" key="4">
    <source>
        <dbReference type="EMBL" id="NGP75324.1"/>
    </source>
</evidence>
<keyword evidence="5" id="KW-1185">Reference proteome</keyword>
<dbReference type="EMBL" id="JAALLT010000001">
    <property type="protein sequence ID" value="NGP75324.1"/>
    <property type="molecule type" value="Genomic_DNA"/>
</dbReference>
<dbReference type="Pfam" id="PF04773">
    <property type="entry name" value="FecR"/>
    <property type="match status" value="1"/>
</dbReference>
<feature type="domain" description="FecR protein" evidence="2">
    <location>
        <begin position="136"/>
        <end position="231"/>
    </location>
</feature>
<dbReference type="PANTHER" id="PTHR30273">
    <property type="entry name" value="PERIPLASMIC SIGNAL SENSOR AND SIGMA FACTOR ACTIVATOR FECR-RELATED"/>
    <property type="match status" value="1"/>
</dbReference>
<dbReference type="RefSeq" id="WP_165138532.1">
    <property type="nucleotide sequence ID" value="NZ_JAALLT010000001.1"/>
</dbReference>
<comment type="caution">
    <text evidence="4">The sequence shown here is derived from an EMBL/GenBank/DDBJ whole genome shotgun (WGS) entry which is preliminary data.</text>
</comment>
<evidence type="ECO:0000259" key="2">
    <source>
        <dbReference type="Pfam" id="PF04773"/>
    </source>
</evidence>
<keyword evidence="1" id="KW-0812">Transmembrane</keyword>
<evidence type="ECO:0000313" key="5">
    <source>
        <dbReference type="Proteomes" id="UP000473278"/>
    </source>
</evidence>
<protein>
    <submittedName>
        <fullName evidence="4">DUF4974 domain-containing protein</fullName>
    </submittedName>
</protein>
<accession>A0A6M1SWD2</accession>
<evidence type="ECO:0000259" key="3">
    <source>
        <dbReference type="Pfam" id="PF16344"/>
    </source>
</evidence>
<name>A0A6M1SWD2_9BACT</name>
<feature type="domain" description="Protein FecR C-terminal" evidence="3">
    <location>
        <begin position="282"/>
        <end position="349"/>
    </location>
</feature>
<dbReference type="GO" id="GO:0016989">
    <property type="term" value="F:sigma factor antagonist activity"/>
    <property type="evidence" value="ECO:0007669"/>
    <property type="project" value="TreeGrafter"/>
</dbReference>